<evidence type="ECO:0000256" key="1">
    <source>
        <dbReference type="SAM" id="MobiDB-lite"/>
    </source>
</evidence>
<feature type="region of interest" description="Disordered" evidence="1">
    <location>
        <begin position="267"/>
        <end position="293"/>
    </location>
</feature>
<dbReference type="EMBL" id="KZ110596">
    <property type="protein sequence ID" value="OSX63121.1"/>
    <property type="molecule type" value="Genomic_DNA"/>
</dbReference>
<keyword evidence="3" id="KW-1185">Reference proteome</keyword>
<gene>
    <name evidence="2" type="ORF">POSPLADRAFT_1140706</name>
</gene>
<feature type="compositionally biased region" description="Basic and acidic residues" evidence="1">
    <location>
        <begin position="526"/>
        <end position="538"/>
    </location>
</feature>
<name>A0A1X6N3C0_9APHY</name>
<feature type="compositionally biased region" description="Basic residues" evidence="1">
    <location>
        <begin position="490"/>
        <end position="501"/>
    </location>
</feature>
<dbReference type="Proteomes" id="UP000194127">
    <property type="component" value="Unassembled WGS sequence"/>
</dbReference>
<evidence type="ECO:0000313" key="3">
    <source>
        <dbReference type="Proteomes" id="UP000194127"/>
    </source>
</evidence>
<dbReference type="SUPFAM" id="SSF81383">
    <property type="entry name" value="F-box domain"/>
    <property type="match status" value="1"/>
</dbReference>
<evidence type="ECO:0008006" key="4">
    <source>
        <dbReference type="Google" id="ProtNLM"/>
    </source>
</evidence>
<feature type="compositionally biased region" description="Basic and acidic residues" evidence="1">
    <location>
        <begin position="471"/>
        <end position="489"/>
    </location>
</feature>
<dbReference type="OrthoDB" id="10278497at2759"/>
<dbReference type="InterPro" id="IPR012349">
    <property type="entry name" value="Split_barrel_FMN-bd"/>
</dbReference>
<dbReference type="AlphaFoldDB" id="A0A1X6N3C0"/>
<dbReference type="GeneID" id="36330157"/>
<organism evidence="2 3">
    <name type="scientific">Postia placenta MAD-698-R-SB12</name>
    <dbReference type="NCBI Taxonomy" id="670580"/>
    <lineage>
        <taxon>Eukaryota</taxon>
        <taxon>Fungi</taxon>
        <taxon>Dikarya</taxon>
        <taxon>Basidiomycota</taxon>
        <taxon>Agaricomycotina</taxon>
        <taxon>Agaricomycetes</taxon>
        <taxon>Polyporales</taxon>
        <taxon>Adustoporiaceae</taxon>
        <taxon>Rhodonia</taxon>
    </lineage>
</organism>
<feature type="region of interest" description="Disordered" evidence="1">
    <location>
        <begin position="471"/>
        <end position="538"/>
    </location>
</feature>
<proteinExistence type="predicted"/>
<accession>A0A1X6N3C0</accession>
<feature type="region of interest" description="Disordered" evidence="1">
    <location>
        <begin position="543"/>
        <end position="562"/>
    </location>
</feature>
<sequence length="822" mass="90736">HPSVIVYCLHRDVQIGRRSPVQRTHGTPRPRDPAPIQTLPAELLEHVLLLAAPASPAAPAALARTCRAFAALVYAAPDQHLWRALFLRAWDDPRGTWGDLCALPGPGVVGSRDAAGAGIDWGREYRRRVAAQRWFASARADGAGTGPMGARDVAREQDQDRTLCALFLRTPPQTSSSCGFTVKLVSEPFAQHANACSVNAPPHASEWALSGLSRTPSTYGFRYPPINHPASPRSLHDCRAAPDRAYMQPALCFRAAMGTPIVGIRQTAPGAHLNGEGPSSRPGHDHPPGPVSLDESVMARETQTPTHRTLWGTVYCTPTVVYMHCAITTHQYAWCKYPAWRSRRCGKAWNPLKECSDEPPSYGRALYLRGETSGSCHMVAVMFHIGLFFMSGENHLQPLSRPWQLYKTRYRRLKGALRDEDLRWPTDIARTNLSKIGGCDILDNLLTKWQTGKMRFELLDPARRPVRLELRQHTRSDAGHSHVFADKREPMKRKRRGHKVPKSALIIENSDVGSDADATAGGNIESRTESADEDESRICKQRRLDLSNDGDQYGNSSAPETIEDFSSDARSLAETIEDADDWDILILPIATLRGIQNCVAHPVFDLHFEQQTRLIGIPASAQVQQNAASLQRSLHQLVLALDALKDEVACLLLAKPHSTVRRYIELAIEHCAEVRIFLLFDILLHREDVPFDNIDACMQQHPALMYSVLKHYLPAGLVCLPDVMAPLATFIMHNGIPSATHFRIAALAALERLTEDLAHIDLAAFFGLLWSVVLADAGKAKADADAGADVPIPMPAPLYAAQLTHIMAHGRMDAPTLIQLHL</sequence>
<reference evidence="2 3" key="1">
    <citation type="submission" date="2017-04" db="EMBL/GenBank/DDBJ databases">
        <title>Genome Sequence of the Model Brown-Rot Fungus Postia placenta SB12.</title>
        <authorList>
            <consortium name="DOE Joint Genome Institute"/>
            <person name="Gaskell J."/>
            <person name="Kersten P."/>
            <person name="Larrondo L.F."/>
            <person name="Canessa P."/>
            <person name="Martinez D."/>
            <person name="Hibbett D."/>
            <person name="Schmoll M."/>
            <person name="Kubicek C.P."/>
            <person name="Martinez A.T."/>
            <person name="Yadav J."/>
            <person name="Master E."/>
            <person name="Magnuson J.K."/>
            <person name="James T."/>
            <person name="Yaver D."/>
            <person name="Berka R."/>
            <person name="Labutti K."/>
            <person name="Lipzen A."/>
            <person name="Aerts A."/>
            <person name="Barry K."/>
            <person name="Henrissat B."/>
            <person name="Blanchette R."/>
            <person name="Grigoriev I."/>
            <person name="Cullen D."/>
        </authorList>
    </citation>
    <scope>NUCLEOTIDE SEQUENCE [LARGE SCALE GENOMIC DNA]</scope>
    <source>
        <strain evidence="2 3">MAD-698-R-SB12</strain>
    </source>
</reference>
<dbReference type="RefSeq" id="XP_024339915.1">
    <property type="nucleotide sequence ID" value="XM_024485208.1"/>
</dbReference>
<evidence type="ECO:0000313" key="2">
    <source>
        <dbReference type="EMBL" id="OSX63121.1"/>
    </source>
</evidence>
<feature type="compositionally biased region" description="Polar residues" evidence="1">
    <location>
        <begin position="549"/>
        <end position="559"/>
    </location>
</feature>
<dbReference type="Gene3D" id="2.30.110.10">
    <property type="entry name" value="Electron Transport, Fmn-binding Protein, Chain A"/>
    <property type="match status" value="1"/>
</dbReference>
<feature type="non-terminal residue" evidence="2">
    <location>
        <position position="1"/>
    </location>
</feature>
<protein>
    <recommendedName>
        <fullName evidence="4">F-box domain-containing protein</fullName>
    </recommendedName>
</protein>
<dbReference type="InterPro" id="IPR036047">
    <property type="entry name" value="F-box-like_dom_sf"/>
</dbReference>